<feature type="domain" description="Lipoyl-binding" evidence="7">
    <location>
        <begin position="1"/>
        <end position="76"/>
    </location>
</feature>
<proteinExistence type="inferred from homology"/>
<dbReference type="PANTHER" id="PTHR43178:SF5">
    <property type="entry name" value="LIPOAMIDE ACYLTRANSFERASE COMPONENT OF BRANCHED-CHAIN ALPHA-KETO ACID DEHYDROGENASE COMPLEX, MITOCHONDRIAL"/>
    <property type="match status" value="1"/>
</dbReference>
<name>A0ABV7C0T0_9PROT</name>
<protein>
    <recommendedName>
        <fullName evidence="5">Dihydrolipoamide acetyltransferase component of pyruvate dehydrogenase complex</fullName>
        <ecNumber evidence="5">2.3.1.-</ecNumber>
    </recommendedName>
</protein>
<comment type="cofactor">
    <cofactor evidence="1 5">
        <name>(R)-lipoate</name>
        <dbReference type="ChEBI" id="CHEBI:83088"/>
    </cofactor>
</comment>
<dbReference type="EC" id="2.3.1.-" evidence="5"/>
<dbReference type="Pfam" id="PF02817">
    <property type="entry name" value="E3_binding"/>
    <property type="match status" value="1"/>
</dbReference>
<evidence type="ECO:0000259" key="7">
    <source>
        <dbReference type="PROSITE" id="PS50968"/>
    </source>
</evidence>
<dbReference type="Pfam" id="PF00364">
    <property type="entry name" value="Biotin_lipoyl"/>
    <property type="match status" value="1"/>
</dbReference>
<dbReference type="EMBL" id="JBHRSB010000012">
    <property type="protein sequence ID" value="MFC3003512.1"/>
    <property type="molecule type" value="Genomic_DNA"/>
</dbReference>
<dbReference type="InterPro" id="IPR004167">
    <property type="entry name" value="PSBD"/>
</dbReference>
<dbReference type="RefSeq" id="WP_216839968.1">
    <property type="nucleotide sequence ID" value="NZ_JAFNJS010000012.1"/>
</dbReference>
<keyword evidence="9" id="KW-1185">Reference proteome</keyword>
<reference evidence="9" key="1">
    <citation type="journal article" date="2019" name="Int. J. Syst. Evol. Microbiol.">
        <title>The Global Catalogue of Microorganisms (GCM) 10K type strain sequencing project: providing services to taxonomists for standard genome sequencing and annotation.</title>
        <authorList>
            <consortium name="The Broad Institute Genomics Platform"/>
            <consortium name="The Broad Institute Genome Sequencing Center for Infectious Disease"/>
            <person name="Wu L."/>
            <person name="Ma J."/>
        </authorList>
    </citation>
    <scope>NUCLEOTIDE SEQUENCE [LARGE SCALE GENOMIC DNA]</scope>
    <source>
        <strain evidence="9">CGMCC 1.16855</strain>
    </source>
</reference>
<organism evidence="8 9">
    <name type="scientific">Falsiroseomonas tokyonensis</name>
    <dbReference type="NCBI Taxonomy" id="430521"/>
    <lineage>
        <taxon>Bacteria</taxon>
        <taxon>Pseudomonadati</taxon>
        <taxon>Pseudomonadota</taxon>
        <taxon>Alphaproteobacteria</taxon>
        <taxon>Acetobacterales</taxon>
        <taxon>Roseomonadaceae</taxon>
        <taxon>Falsiroseomonas</taxon>
    </lineage>
</organism>
<gene>
    <name evidence="8" type="ORF">ACFOD3_26700</name>
</gene>
<feature type="compositionally biased region" description="Low complexity" evidence="6">
    <location>
        <begin position="106"/>
        <end position="122"/>
    </location>
</feature>
<dbReference type="PROSITE" id="PS50968">
    <property type="entry name" value="BIOTINYL_LIPOYL"/>
    <property type="match status" value="1"/>
</dbReference>
<dbReference type="Pfam" id="PF00198">
    <property type="entry name" value="2-oxoacid_dh"/>
    <property type="match status" value="1"/>
</dbReference>
<keyword evidence="3 5" id="KW-0808">Transferase</keyword>
<dbReference type="InterPro" id="IPR050743">
    <property type="entry name" value="2-oxoacid_DH_E2_comp"/>
</dbReference>
<dbReference type="InterPro" id="IPR003016">
    <property type="entry name" value="2-oxoA_DH_lipoyl-BS"/>
</dbReference>
<keyword evidence="5" id="KW-0450">Lipoyl</keyword>
<sequence length="383" mass="40034">MNDFRMPSLGADMEAGTLVEWKVAPGDRVRRGDIVAVVETQKGAIEIEIFEDGVVRELAVAPGSLVPVGALLARLEGQAEATDAAPAPAPAPAPTPPPAPAPPASMAPASLEPPARPRVTPAARRRAAELGLTLEGLHGTGVAGAICLADLPQARPLRAGGFEPLGMRRAIAAAMGRSKREIPHYYLGQSVDLSPTLDWLERLNAGRGPSQRLLPAVLMLRAAALAVAGSPELNGFWKEEGFRPGEGVHVGWAVALRGGGLVAPAIHHADRLPLDALMAAMRDLVTRARSGGLRGSELTDATITITSLGDRGAESVLPIIHPPQVAILGFGRVAERPWVVDGAVVPRRIVQITLAGDHRASDGHRGGLLLARIEALLQKPEAL</sequence>
<evidence type="ECO:0000256" key="3">
    <source>
        <dbReference type="ARBA" id="ARBA00022679"/>
    </source>
</evidence>
<feature type="region of interest" description="Disordered" evidence="6">
    <location>
        <begin position="79"/>
        <end position="123"/>
    </location>
</feature>
<comment type="similarity">
    <text evidence="5">Belongs to the 2-oxoacid dehydrogenase family.</text>
</comment>
<evidence type="ECO:0000256" key="4">
    <source>
        <dbReference type="ARBA" id="ARBA00023315"/>
    </source>
</evidence>
<keyword evidence="4 5" id="KW-0012">Acyltransferase</keyword>
<evidence type="ECO:0000256" key="2">
    <source>
        <dbReference type="ARBA" id="ARBA00011484"/>
    </source>
</evidence>
<comment type="subunit">
    <text evidence="2">Forms a 24-polypeptide structural core with octahedral symmetry.</text>
</comment>
<dbReference type="InterPro" id="IPR001078">
    <property type="entry name" value="2-oxoacid_DH_actylTfrase"/>
</dbReference>
<comment type="caution">
    <text evidence="8">The sequence shown here is derived from an EMBL/GenBank/DDBJ whole genome shotgun (WGS) entry which is preliminary data.</text>
</comment>
<evidence type="ECO:0000256" key="5">
    <source>
        <dbReference type="RuleBase" id="RU003423"/>
    </source>
</evidence>
<evidence type="ECO:0000256" key="6">
    <source>
        <dbReference type="SAM" id="MobiDB-lite"/>
    </source>
</evidence>
<dbReference type="InterPro" id="IPR000089">
    <property type="entry name" value="Biotin_lipoyl"/>
</dbReference>
<dbReference type="GO" id="GO:0016746">
    <property type="term" value="F:acyltransferase activity"/>
    <property type="evidence" value="ECO:0007669"/>
    <property type="project" value="UniProtKB-KW"/>
</dbReference>
<dbReference type="CDD" id="cd06849">
    <property type="entry name" value="lipoyl_domain"/>
    <property type="match status" value="1"/>
</dbReference>
<accession>A0ABV7C0T0</accession>
<dbReference type="PROSITE" id="PS00189">
    <property type="entry name" value="LIPOYL"/>
    <property type="match status" value="1"/>
</dbReference>
<dbReference type="Proteomes" id="UP001595420">
    <property type="component" value="Unassembled WGS sequence"/>
</dbReference>
<evidence type="ECO:0000313" key="8">
    <source>
        <dbReference type="EMBL" id="MFC3003512.1"/>
    </source>
</evidence>
<dbReference type="PANTHER" id="PTHR43178">
    <property type="entry name" value="DIHYDROLIPOAMIDE ACETYLTRANSFERASE COMPONENT OF PYRUVATE DEHYDROGENASE COMPLEX"/>
    <property type="match status" value="1"/>
</dbReference>
<feature type="compositionally biased region" description="Pro residues" evidence="6">
    <location>
        <begin position="87"/>
        <end position="105"/>
    </location>
</feature>
<evidence type="ECO:0000313" key="9">
    <source>
        <dbReference type="Proteomes" id="UP001595420"/>
    </source>
</evidence>
<evidence type="ECO:0000256" key="1">
    <source>
        <dbReference type="ARBA" id="ARBA00001938"/>
    </source>
</evidence>